<dbReference type="InterPro" id="IPR017601">
    <property type="entry name" value="DGQHR-contain_dom"/>
</dbReference>
<dbReference type="InterPro" id="IPR017642">
    <property type="entry name" value="DNA_S_mod_DndB"/>
</dbReference>
<accession>A0AAU8JJ60</accession>
<sequence>MNSDPKQPPNIAKQILEQDQQDREALALLLDRHLSRSDRLLVQQTHMGNTEAFIGSVTLEWLDSRVRFASQLPLFRKKFDPETDNVIRDEETIDDILQRPLDWSRQAPLSLYLVARKAHKFPAVLVVLSASWVDDPHADEWDEQGRARQSAADFTPLDKDGTVGLLDITEKVSIFALDGQHRLMGVQGLMQLIKTGKIQRYNKQKKAIGNPITIEDLQKQYQVEPNHVQTLAYEKIGIEFIPAVVKGETREEARLRVRSIFVHVNLMAVNLSKGQLAVLNEDDGFSIVARKIAVQHPLFKETKYRKPRVNWDSATVASKSTVLTTLQALKDMSERYLSARFPTWQTSDNKGLIPMRPEDEELEAGVAEFSQLFDHLSKLLSYERLEYEAETPKMRRFSHEKSGGEGNFLFRPVGQVAFAQAMGILVYEKGFSLESLFEKLSRFDTDGGFSGMEHPQSIWYGILYDPNRKRVLVAGRDLAAKLLVYLLGGITDNYERANLRKEVAIARTFGSQAMNFDGKFVEPKKIVLPPILG</sequence>
<gene>
    <name evidence="1" type="ORF">ABWT76_000929</name>
</gene>
<dbReference type="CDD" id="cd16414">
    <property type="entry name" value="dndB_like"/>
    <property type="match status" value="1"/>
</dbReference>
<dbReference type="Pfam" id="PF14072">
    <property type="entry name" value="DndB"/>
    <property type="match status" value="1"/>
</dbReference>
<proteinExistence type="predicted"/>
<reference evidence="1" key="1">
    <citation type="submission" date="2024-07" db="EMBL/GenBank/DDBJ databases">
        <authorList>
            <person name="Kim Y.J."/>
            <person name="Jeong J.Y."/>
        </authorList>
    </citation>
    <scope>NUCLEOTIDE SEQUENCE</scope>
    <source>
        <strain evidence="1">GIHE-MW2</strain>
    </source>
</reference>
<evidence type="ECO:0000313" key="1">
    <source>
        <dbReference type="EMBL" id="XCM38103.1"/>
    </source>
</evidence>
<dbReference type="NCBIfam" id="TIGR03187">
    <property type="entry name" value="DGQHR"/>
    <property type="match status" value="2"/>
</dbReference>
<dbReference type="AlphaFoldDB" id="A0AAU8JJ60"/>
<organism evidence="1">
    <name type="scientific">Planktothricoides raciborskii GIHE-MW2</name>
    <dbReference type="NCBI Taxonomy" id="2792601"/>
    <lineage>
        <taxon>Bacteria</taxon>
        <taxon>Bacillati</taxon>
        <taxon>Cyanobacteriota</taxon>
        <taxon>Cyanophyceae</taxon>
        <taxon>Oscillatoriophycideae</taxon>
        <taxon>Oscillatoriales</taxon>
        <taxon>Oscillatoriaceae</taxon>
        <taxon>Planktothricoides</taxon>
    </lineage>
</organism>
<dbReference type="EMBL" id="CP159837">
    <property type="protein sequence ID" value="XCM38103.1"/>
    <property type="molecule type" value="Genomic_DNA"/>
</dbReference>
<name>A0AAU8JJ60_9CYAN</name>
<dbReference type="RefSeq" id="WP_354635722.1">
    <property type="nucleotide sequence ID" value="NZ_CP159837.1"/>
</dbReference>
<protein>
    <submittedName>
        <fullName evidence="1">DGQHR domain-containing protein</fullName>
    </submittedName>
</protein>